<dbReference type="GO" id="GO:0004035">
    <property type="term" value="F:alkaline phosphatase activity"/>
    <property type="evidence" value="ECO:0007669"/>
    <property type="project" value="UniProtKB-EC"/>
</dbReference>
<evidence type="ECO:0000313" key="2">
    <source>
        <dbReference type="EMBL" id="OQR76965.1"/>
    </source>
</evidence>
<keyword evidence="3" id="KW-1185">Reference proteome</keyword>
<protein>
    <recommendedName>
        <fullName evidence="1">alkaline phosphatase</fullName>
        <ecNumber evidence="1">3.1.3.1</ecNumber>
    </recommendedName>
</protein>
<comment type="caution">
    <text evidence="2">The sequence shown here is derived from an EMBL/GenBank/DDBJ whole genome shotgun (WGS) entry which is preliminary data.</text>
</comment>
<evidence type="ECO:0000313" key="3">
    <source>
        <dbReference type="Proteomes" id="UP000192247"/>
    </source>
</evidence>
<dbReference type="Pfam" id="PF00245">
    <property type="entry name" value="Alk_phosphatase"/>
    <property type="match status" value="1"/>
</dbReference>
<dbReference type="InParanoid" id="A0A1V9XU12"/>
<dbReference type="AlphaFoldDB" id="A0A1V9XU12"/>
<sequence>MGVSTITAGRIYKGQKARHSGEEAVLHMDAFPHTSLCKGHDTGTLYTLAD</sequence>
<gene>
    <name evidence="2" type="ORF">BIW11_02976</name>
</gene>
<dbReference type="InterPro" id="IPR017850">
    <property type="entry name" value="Alkaline_phosphatase_core_sf"/>
</dbReference>
<dbReference type="Gene3D" id="3.40.720.10">
    <property type="entry name" value="Alkaline Phosphatase, subunit A"/>
    <property type="match status" value="1"/>
</dbReference>
<accession>A0A1V9XU12</accession>
<evidence type="ECO:0000256" key="1">
    <source>
        <dbReference type="ARBA" id="ARBA00012647"/>
    </source>
</evidence>
<dbReference type="Proteomes" id="UP000192247">
    <property type="component" value="Unassembled WGS sequence"/>
</dbReference>
<proteinExistence type="predicted"/>
<dbReference type="InterPro" id="IPR001952">
    <property type="entry name" value="Alkaline_phosphatase"/>
</dbReference>
<dbReference type="EMBL" id="MNPL01004103">
    <property type="protein sequence ID" value="OQR76965.1"/>
    <property type="molecule type" value="Genomic_DNA"/>
</dbReference>
<organism evidence="2 3">
    <name type="scientific">Tropilaelaps mercedesae</name>
    <dbReference type="NCBI Taxonomy" id="418985"/>
    <lineage>
        <taxon>Eukaryota</taxon>
        <taxon>Metazoa</taxon>
        <taxon>Ecdysozoa</taxon>
        <taxon>Arthropoda</taxon>
        <taxon>Chelicerata</taxon>
        <taxon>Arachnida</taxon>
        <taxon>Acari</taxon>
        <taxon>Parasitiformes</taxon>
        <taxon>Mesostigmata</taxon>
        <taxon>Gamasina</taxon>
        <taxon>Dermanyssoidea</taxon>
        <taxon>Laelapidae</taxon>
        <taxon>Tropilaelaps</taxon>
    </lineage>
</organism>
<dbReference type="SUPFAM" id="SSF53649">
    <property type="entry name" value="Alkaline phosphatase-like"/>
    <property type="match status" value="1"/>
</dbReference>
<dbReference type="EC" id="3.1.3.1" evidence="1"/>
<name>A0A1V9XU12_9ACAR</name>
<reference evidence="2 3" key="1">
    <citation type="journal article" date="2017" name="Gigascience">
        <title>Draft genome of the honey bee ectoparasitic mite, Tropilaelaps mercedesae, is shaped by the parasitic life history.</title>
        <authorList>
            <person name="Dong X."/>
            <person name="Armstrong S.D."/>
            <person name="Xia D."/>
            <person name="Makepeace B.L."/>
            <person name="Darby A.C."/>
            <person name="Kadowaki T."/>
        </authorList>
    </citation>
    <scope>NUCLEOTIDE SEQUENCE [LARGE SCALE GENOMIC DNA]</scope>
    <source>
        <strain evidence="2">Wuxi-XJTLU</strain>
    </source>
</reference>
<dbReference type="OrthoDB" id="5818554at2759"/>